<name>A0A015LMQ1_RHIIW</name>
<keyword evidence="2" id="KW-1185">Reference proteome</keyword>
<dbReference type="SUPFAM" id="SSF47095">
    <property type="entry name" value="HMG-box"/>
    <property type="match status" value="1"/>
</dbReference>
<accession>A0A015LMQ1</accession>
<dbReference type="AlphaFoldDB" id="A0A015LMQ1"/>
<reference evidence="1 2" key="1">
    <citation type="submission" date="2014-02" db="EMBL/GenBank/DDBJ databases">
        <title>Single nucleus genome sequencing reveals high similarity among nuclei of an endomycorrhizal fungus.</title>
        <authorList>
            <person name="Lin K."/>
            <person name="Geurts R."/>
            <person name="Zhang Z."/>
            <person name="Limpens E."/>
            <person name="Saunders D.G."/>
            <person name="Mu D."/>
            <person name="Pang E."/>
            <person name="Cao H."/>
            <person name="Cha H."/>
            <person name="Lin T."/>
            <person name="Zhou Q."/>
            <person name="Shang Y."/>
            <person name="Li Y."/>
            <person name="Ivanov S."/>
            <person name="Sharma T."/>
            <person name="Velzen R.V."/>
            <person name="Ruijter N.D."/>
            <person name="Aanen D.K."/>
            <person name="Win J."/>
            <person name="Kamoun S."/>
            <person name="Bisseling T."/>
            <person name="Huang S."/>
        </authorList>
    </citation>
    <scope>NUCLEOTIDE SEQUENCE [LARGE SCALE GENOMIC DNA]</scope>
    <source>
        <strain evidence="2">DAOM197198w</strain>
    </source>
</reference>
<dbReference type="EMBL" id="JEMT01013391">
    <property type="protein sequence ID" value="EXX73981.1"/>
    <property type="molecule type" value="Genomic_DNA"/>
</dbReference>
<dbReference type="Gene3D" id="1.10.30.10">
    <property type="entry name" value="High mobility group box domain"/>
    <property type="match status" value="1"/>
</dbReference>
<evidence type="ECO:0000313" key="2">
    <source>
        <dbReference type="Proteomes" id="UP000022910"/>
    </source>
</evidence>
<proteinExistence type="predicted"/>
<organism evidence="1 2">
    <name type="scientific">Rhizophagus irregularis (strain DAOM 197198w)</name>
    <name type="common">Glomus intraradices</name>
    <dbReference type="NCBI Taxonomy" id="1432141"/>
    <lineage>
        <taxon>Eukaryota</taxon>
        <taxon>Fungi</taxon>
        <taxon>Fungi incertae sedis</taxon>
        <taxon>Mucoromycota</taxon>
        <taxon>Glomeromycotina</taxon>
        <taxon>Glomeromycetes</taxon>
        <taxon>Glomerales</taxon>
        <taxon>Glomeraceae</taxon>
        <taxon>Rhizophagus</taxon>
    </lineage>
</organism>
<dbReference type="HOGENOM" id="CLU_1125043_0_0_1"/>
<dbReference type="InterPro" id="IPR036910">
    <property type="entry name" value="HMG_box_dom_sf"/>
</dbReference>
<comment type="caution">
    <text evidence="1">The sequence shown here is derived from an EMBL/GenBank/DDBJ whole genome shotgun (WGS) entry which is preliminary data.</text>
</comment>
<dbReference type="SMR" id="A0A015LMQ1"/>
<sequence>MSNKKSTKYEVPFFKVPFPPEVTVEEILATRSDDKLKSRAPNRYLIYRIAFLKELRKRTNDNVPMTKISGHISSLWHNESAVVRDAYKNLSDQVEDRLKEIRQKEKLVMITEFPNESQDLQDSPSEMDIPLFPLFSNPQPLQPLHPQHPQHPSPLSPFVTENHLLVNQDYTPVFYFDPLPYQFFDDYIQTDFEMPIYPYPIDSCLCETCWSNFNNQF</sequence>
<dbReference type="OrthoDB" id="5598240at2759"/>
<gene>
    <name evidence="1" type="ORF">RirG_055300</name>
</gene>
<dbReference type="Proteomes" id="UP000022910">
    <property type="component" value="Unassembled WGS sequence"/>
</dbReference>
<protein>
    <recommendedName>
        <fullName evidence="3">MATA-HMG</fullName>
    </recommendedName>
</protein>
<evidence type="ECO:0008006" key="3">
    <source>
        <dbReference type="Google" id="ProtNLM"/>
    </source>
</evidence>
<evidence type="ECO:0000313" key="1">
    <source>
        <dbReference type="EMBL" id="EXX73981.1"/>
    </source>
</evidence>